<dbReference type="AlphaFoldDB" id="A0A136A0I6"/>
<dbReference type="NCBIfam" id="TIGR04178">
    <property type="entry name" value="exo_archaeo"/>
    <property type="match status" value="1"/>
</dbReference>
<protein>
    <submittedName>
        <fullName evidence="10">Exosortase A</fullName>
    </submittedName>
</protein>
<dbReference type="NCBIfam" id="TIGR02602">
    <property type="entry name" value="8TM_EpsH"/>
    <property type="match status" value="1"/>
</dbReference>
<evidence type="ECO:0000256" key="7">
    <source>
        <dbReference type="ARBA" id="ARBA00023136"/>
    </source>
</evidence>
<dbReference type="GO" id="GO:0005886">
    <property type="term" value="C:plasma membrane"/>
    <property type="evidence" value="ECO:0007669"/>
    <property type="project" value="UniProtKB-SubCell"/>
</dbReference>
<dbReference type="EMBL" id="LSNE01000006">
    <property type="protein sequence ID" value="KXI28717.1"/>
    <property type="molecule type" value="Genomic_DNA"/>
</dbReference>
<feature type="transmembrane region" description="Helical" evidence="8">
    <location>
        <begin position="61"/>
        <end position="80"/>
    </location>
</feature>
<dbReference type="Proteomes" id="UP000070299">
    <property type="component" value="Unassembled WGS sequence"/>
</dbReference>
<dbReference type="GO" id="GO:0006508">
    <property type="term" value="P:proteolysis"/>
    <property type="evidence" value="ECO:0007669"/>
    <property type="project" value="UniProtKB-KW"/>
</dbReference>
<evidence type="ECO:0000256" key="3">
    <source>
        <dbReference type="ARBA" id="ARBA00022670"/>
    </source>
</evidence>
<gene>
    <name evidence="10" type="ORF">AX660_15470</name>
</gene>
<dbReference type="InterPro" id="IPR019127">
    <property type="entry name" value="Exosortase"/>
</dbReference>
<name>A0A136A0I6_9ALTE</name>
<feature type="transmembrane region" description="Helical" evidence="8">
    <location>
        <begin position="239"/>
        <end position="257"/>
    </location>
</feature>
<feature type="domain" description="Methanolan biosynthesis EpsI" evidence="9">
    <location>
        <begin position="299"/>
        <end position="473"/>
    </location>
</feature>
<dbReference type="InterPro" id="IPR026392">
    <property type="entry name" value="Exo/Archaeosortase_dom"/>
</dbReference>
<keyword evidence="11" id="KW-1185">Reference proteome</keyword>
<comment type="caution">
    <text evidence="10">The sequence shown here is derived from an EMBL/GenBank/DDBJ whole genome shotgun (WGS) entry which is preliminary data.</text>
</comment>
<keyword evidence="2" id="KW-1003">Cell membrane</keyword>
<keyword evidence="5" id="KW-0378">Hydrolase</keyword>
<keyword evidence="7 8" id="KW-0472">Membrane</keyword>
<keyword evidence="4 8" id="KW-0812">Transmembrane</keyword>
<comment type="subcellular location">
    <subcellularLocation>
        <location evidence="1">Cell membrane</location>
        <topology evidence="1">Multi-pass membrane protein</topology>
    </subcellularLocation>
</comment>
<dbReference type="InterPro" id="IPR013426">
    <property type="entry name" value="EpsH-like"/>
</dbReference>
<evidence type="ECO:0000256" key="5">
    <source>
        <dbReference type="ARBA" id="ARBA00022801"/>
    </source>
</evidence>
<dbReference type="InterPro" id="IPR014263">
    <property type="entry name" value="Methanolan_biosynth_EpsI"/>
</dbReference>
<feature type="transmembrane region" description="Helical" evidence="8">
    <location>
        <begin position="86"/>
        <end position="105"/>
    </location>
</feature>
<feature type="transmembrane region" description="Helical" evidence="8">
    <location>
        <begin position="112"/>
        <end position="130"/>
    </location>
</feature>
<evidence type="ECO:0000256" key="6">
    <source>
        <dbReference type="ARBA" id="ARBA00022989"/>
    </source>
</evidence>
<dbReference type="GO" id="GO:0008233">
    <property type="term" value="F:peptidase activity"/>
    <property type="evidence" value="ECO:0007669"/>
    <property type="project" value="UniProtKB-KW"/>
</dbReference>
<feature type="transmembrane region" description="Helical" evidence="8">
    <location>
        <begin position="200"/>
        <end position="227"/>
    </location>
</feature>
<evidence type="ECO:0000256" key="4">
    <source>
        <dbReference type="ARBA" id="ARBA00022692"/>
    </source>
</evidence>
<dbReference type="Pfam" id="PF11984">
    <property type="entry name" value="DUF3485"/>
    <property type="match status" value="1"/>
</dbReference>
<evidence type="ECO:0000259" key="9">
    <source>
        <dbReference type="Pfam" id="PF11984"/>
    </source>
</evidence>
<keyword evidence="3" id="KW-0645">Protease</keyword>
<evidence type="ECO:0000256" key="1">
    <source>
        <dbReference type="ARBA" id="ARBA00004651"/>
    </source>
</evidence>
<evidence type="ECO:0000256" key="2">
    <source>
        <dbReference type="ARBA" id="ARBA00022475"/>
    </source>
</evidence>
<evidence type="ECO:0000313" key="10">
    <source>
        <dbReference type="EMBL" id="KXI28717.1"/>
    </source>
</evidence>
<feature type="transmembrane region" description="Helical" evidence="8">
    <location>
        <begin position="32"/>
        <end position="49"/>
    </location>
</feature>
<feature type="transmembrane region" description="Helical" evidence="8">
    <location>
        <begin position="166"/>
        <end position="188"/>
    </location>
</feature>
<evidence type="ECO:0000313" key="11">
    <source>
        <dbReference type="Proteomes" id="UP000070299"/>
    </source>
</evidence>
<dbReference type="Pfam" id="PF09721">
    <property type="entry name" value="Exosortase_EpsH"/>
    <property type="match status" value="1"/>
</dbReference>
<reference evidence="11" key="1">
    <citation type="submission" date="2016-02" db="EMBL/GenBank/DDBJ databases">
        <authorList>
            <person name="Schultz-Johansen M."/>
            <person name="Glaring M.A."/>
            <person name="Bech P.K."/>
            <person name="Stougaard P."/>
        </authorList>
    </citation>
    <scope>NUCLEOTIDE SEQUENCE [LARGE SCALE GENOMIC DNA]</scope>
    <source>
        <strain evidence="11">S66</strain>
    </source>
</reference>
<feature type="transmembrane region" description="Helical" evidence="8">
    <location>
        <begin position="286"/>
        <end position="305"/>
    </location>
</feature>
<dbReference type="STRING" id="1799789.AX660_15470"/>
<dbReference type="NCBIfam" id="TIGR02914">
    <property type="entry name" value="EpsI_fam"/>
    <property type="match status" value="1"/>
</dbReference>
<proteinExistence type="predicted"/>
<keyword evidence="6 8" id="KW-1133">Transmembrane helix</keyword>
<organism evidence="10 11">
    <name type="scientific">Paraglaciecola hydrolytica</name>
    <dbReference type="NCBI Taxonomy" id="1799789"/>
    <lineage>
        <taxon>Bacteria</taxon>
        <taxon>Pseudomonadati</taxon>
        <taxon>Pseudomonadota</taxon>
        <taxon>Gammaproteobacteria</taxon>
        <taxon>Alteromonadales</taxon>
        <taxon>Alteromonadaceae</taxon>
        <taxon>Paraglaciecola</taxon>
    </lineage>
</organism>
<dbReference type="InterPro" id="IPR017540">
    <property type="entry name" value="Exosortase-1"/>
</dbReference>
<accession>A0A136A0I6</accession>
<sequence length="489" mass="55231">MVYLLALVFIAWIAVFWQGIITAIDIWLISDIFNHCLFVLPGAFYLIYLKRSELSFGLVKPAWWGLLFCAGSALLYLIGIAGDVQLFMHIAAFTFLPFAIWTCVGSTIAKRILFPLFFMLFCIPFGEEFVPTLQRIAADLSVMMLNWTTIPVFRSGLYIEIPQGRFLVAEACSGISFFIASVVIGALYSYLNIYSTKRRIAFVTLSIVVPIIANAVRVFGIIVIAHLSNMEHAVGADHLIYGWFFFAFVIILLLAIGELVREKQAPVTQNKTTVPTSSFGSSTQKGTVNVALGFVVFYAVVFGWLQHIYAQQNPMENPPALKTSALQGLMINQQTSQWQPKFNDAFESFSATIELEQQPLDVFIAWYPKGHGELISSLHRFYQEKDWTLESSSRYTLNSELELPLSIIVSGRGYRALTYWYVIDGMVFTDRKLAKLYEIYRLMLGKHQGGLVVAVSEEIELVSKTQDLEAFKQKVQKTYTLLNSNSQYP</sequence>
<evidence type="ECO:0000256" key="8">
    <source>
        <dbReference type="SAM" id="Phobius"/>
    </source>
</evidence>
<dbReference type="NCBIfam" id="TIGR03109">
    <property type="entry name" value="exosort_XrtA"/>
    <property type="match status" value="1"/>
</dbReference>